<gene>
    <name evidence="2" type="ORF">GCM10009539_05340</name>
</gene>
<accession>A0ABN0TJD6</accession>
<keyword evidence="1" id="KW-1133">Transmembrane helix</keyword>
<reference evidence="2 3" key="1">
    <citation type="journal article" date="2019" name="Int. J. Syst. Evol. Microbiol.">
        <title>The Global Catalogue of Microorganisms (GCM) 10K type strain sequencing project: providing services to taxonomists for standard genome sequencing and annotation.</title>
        <authorList>
            <consortium name="The Broad Institute Genomics Platform"/>
            <consortium name="The Broad Institute Genome Sequencing Center for Infectious Disease"/>
            <person name="Wu L."/>
            <person name="Ma J."/>
        </authorList>
    </citation>
    <scope>NUCLEOTIDE SEQUENCE [LARGE SCALE GENOMIC DNA]</scope>
    <source>
        <strain evidence="2 3">JCM 10425</strain>
    </source>
</reference>
<dbReference type="RefSeq" id="WP_344647094.1">
    <property type="nucleotide sequence ID" value="NZ_BAAAGX010000003.1"/>
</dbReference>
<feature type="transmembrane region" description="Helical" evidence="1">
    <location>
        <begin position="149"/>
        <end position="170"/>
    </location>
</feature>
<keyword evidence="3" id="KW-1185">Reference proteome</keyword>
<evidence type="ECO:0000256" key="1">
    <source>
        <dbReference type="SAM" id="Phobius"/>
    </source>
</evidence>
<protein>
    <recommendedName>
        <fullName evidence="4">Integral membrane protein</fullName>
    </recommendedName>
</protein>
<feature type="transmembrane region" description="Helical" evidence="1">
    <location>
        <begin position="176"/>
        <end position="195"/>
    </location>
</feature>
<keyword evidence="1" id="KW-0472">Membrane</keyword>
<sequence length="200" mass="20363">MTRAVGAICGALFLSKAGLDLLVGQPPSDQARLPAWVDSHHLLLALTNETMALGAVLLIPLVLALYQRLGGATRPWVGFGCGALATAVPVILVLAVVHGRLVYPVFGLELDAPATVALTISLYHGGAHLVSLLIGAALVVLGSAVRRPAAGAIAGVVAGTAQIIGAYPWIVGPVLTALTEATFAVWLVIIGRVVARPAAP</sequence>
<keyword evidence="1" id="KW-0812">Transmembrane</keyword>
<feature type="transmembrane region" description="Helical" evidence="1">
    <location>
        <begin position="117"/>
        <end position="142"/>
    </location>
</feature>
<name>A0ABN0TJD6_9ACTN</name>
<organism evidence="2 3">
    <name type="scientific">Cryptosporangium japonicum</name>
    <dbReference type="NCBI Taxonomy" id="80872"/>
    <lineage>
        <taxon>Bacteria</taxon>
        <taxon>Bacillati</taxon>
        <taxon>Actinomycetota</taxon>
        <taxon>Actinomycetes</taxon>
        <taxon>Cryptosporangiales</taxon>
        <taxon>Cryptosporangiaceae</taxon>
        <taxon>Cryptosporangium</taxon>
    </lineage>
</organism>
<evidence type="ECO:0000313" key="2">
    <source>
        <dbReference type="EMBL" id="GAA0223070.1"/>
    </source>
</evidence>
<evidence type="ECO:0000313" key="3">
    <source>
        <dbReference type="Proteomes" id="UP001500967"/>
    </source>
</evidence>
<feature type="transmembrane region" description="Helical" evidence="1">
    <location>
        <begin position="76"/>
        <end position="97"/>
    </location>
</feature>
<proteinExistence type="predicted"/>
<comment type="caution">
    <text evidence="2">The sequence shown here is derived from an EMBL/GenBank/DDBJ whole genome shotgun (WGS) entry which is preliminary data.</text>
</comment>
<evidence type="ECO:0008006" key="4">
    <source>
        <dbReference type="Google" id="ProtNLM"/>
    </source>
</evidence>
<dbReference type="EMBL" id="BAAAGX010000003">
    <property type="protein sequence ID" value="GAA0223070.1"/>
    <property type="molecule type" value="Genomic_DNA"/>
</dbReference>
<feature type="transmembrane region" description="Helical" evidence="1">
    <location>
        <begin position="43"/>
        <end position="64"/>
    </location>
</feature>
<dbReference type="Proteomes" id="UP001500967">
    <property type="component" value="Unassembled WGS sequence"/>
</dbReference>